<reference evidence="1 2" key="1">
    <citation type="submission" date="2018-04" db="EMBL/GenBank/DDBJ databases">
        <title>Draft genome sequence of Pseudomonas syringae pv. actinidiae biovar 3 strains isolated from kiwifruit in Kagawa prefecture.</title>
        <authorList>
            <person name="Tabuchi M."/>
            <person name="Saito M."/>
            <person name="Fujiwara S."/>
            <person name="Sasa N."/>
            <person name="Akimitsu K."/>
            <person name="Gomi K."/>
            <person name="Konishi-Sugita S."/>
            <person name="Hamano K."/>
            <person name="Kataoka I."/>
        </authorList>
    </citation>
    <scope>NUCLEOTIDE SEQUENCE [LARGE SCALE GENOMIC DNA]</scope>
    <source>
        <strain evidence="1 2">MAFF212211</strain>
    </source>
</reference>
<evidence type="ECO:0000313" key="1">
    <source>
        <dbReference type="EMBL" id="GBH18550.1"/>
    </source>
</evidence>
<dbReference type="AlphaFoldDB" id="A0AAN4Q7W2"/>
<sequence length="139" mass="15970">MQQAATAQLTLTLCRHFGQDVALESVFVLDAVSSFQKPLSCTTFSLHLWHVRILRIQLINITARPAVPWWLFLLFRGDDHYQLASFHLRMLFDGTVFKKVTFNPLQQFHTQLLVGHLTTAESQRYLGPVPVTQETYQVA</sequence>
<evidence type="ECO:0000313" key="2">
    <source>
        <dbReference type="Proteomes" id="UP000248291"/>
    </source>
</evidence>
<dbReference type="EMBL" id="BGKA01000166">
    <property type="protein sequence ID" value="GBH18550.1"/>
    <property type="molecule type" value="Genomic_DNA"/>
</dbReference>
<name>A0AAN4Q7W2_PSESF</name>
<dbReference type="GO" id="GO:0016740">
    <property type="term" value="F:transferase activity"/>
    <property type="evidence" value="ECO:0007669"/>
    <property type="project" value="UniProtKB-KW"/>
</dbReference>
<accession>A0AAN4Q7W2</accession>
<comment type="caution">
    <text evidence="1">The sequence shown here is derived from an EMBL/GenBank/DDBJ whole genome shotgun (WGS) entry which is preliminary data.</text>
</comment>
<organism evidence="1 2">
    <name type="scientific">Pseudomonas syringae pv. actinidiae</name>
    <dbReference type="NCBI Taxonomy" id="103796"/>
    <lineage>
        <taxon>Bacteria</taxon>
        <taxon>Pseudomonadati</taxon>
        <taxon>Pseudomonadota</taxon>
        <taxon>Gammaproteobacteria</taxon>
        <taxon>Pseudomonadales</taxon>
        <taxon>Pseudomonadaceae</taxon>
        <taxon>Pseudomonas</taxon>
        <taxon>Pseudomonas syringae</taxon>
    </lineage>
</organism>
<gene>
    <name evidence="1" type="ORF">KPSA3_04538</name>
</gene>
<keyword evidence="1" id="KW-0808">Transferase</keyword>
<protein>
    <submittedName>
        <fullName evidence="1">Glycosyl transferase involved in cell wall bisynthesis</fullName>
    </submittedName>
</protein>
<proteinExistence type="predicted"/>
<dbReference type="Proteomes" id="UP000248291">
    <property type="component" value="Unassembled WGS sequence"/>
</dbReference>